<dbReference type="SUPFAM" id="SSF53697">
    <property type="entry name" value="SIS domain"/>
    <property type="match status" value="1"/>
</dbReference>
<dbReference type="CDD" id="cd05008">
    <property type="entry name" value="SIS_GlmS_GlmD_1"/>
    <property type="match status" value="1"/>
</dbReference>
<dbReference type="GO" id="GO:0004360">
    <property type="term" value="F:glutamine-fructose-6-phosphate transaminase (isomerizing) activity"/>
    <property type="evidence" value="ECO:0007669"/>
    <property type="project" value="TreeGrafter"/>
</dbReference>
<dbReference type="InterPro" id="IPR035466">
    <property type="entry name" value="GlmS/AgaS_SIS"/>
</dbReference>
<dbReference type="GO" id="GO:0006047">
    <property type="term" value="P:UDP-N-acetylglucosamine metabolic process"/>
    <property type="evidence" value="ECO:0007669"/>
    <property type="project" value="TreeGrafter"/>
</dbReference>
<dbReference type="EMBL" id="QRUP01000004">
    <property type="protein sequence ID" value="RGR75557.1"/>
    <property type="molecule type" value="Genomic_DNA"/>
</dbReference>
<dbReference type="InterPro" id="IPR046348">
    <property type="entry name" value="SIS_dom_sf"/>
</dbReference>
<comment type="caution">
    <text evidence="3">The sequence shown here is derived from an EMBL/GenBank/DDBJ whole genome shotgun (WGS) entry which is preliminary data.</text>
</comment>
<organism evidence="3 4">
    <name type="scientific">Holdemania filiformis</name>
    <dbReference type="NCBI Taxonomy" id="61171"/>
    <lineage>
        <taxon>Bacteria</taxon>
        <taxon>Bacillati</taxon>
        <taxon>Bacillota</taxon>
        <taxon>Erysipelotrichia</taxon>
        <taxon>Erysipelotrichales</taxon>
        <taxon>Erysipelotrichaceae</taxon>
        <taxon>Holdemania</taxon>
    </lineage>
</organism>
<dbReference type="GO" id="GO:0097367">
    <property type="term" value="F:carbohydrate derivative binding"/>
    <property type="evidence" value="ECO:0007669"/>
    <property type="project" value="InterPro"/>
</dbReference>
<gene>
    <name evidence="3" type="ORF">DWY25_04795</name>
</gene>
<evidence type="ECO:0000313" key="4">
    <source>
        <dbReference type="Proteomes" id="UP000284178"/>
    </source>
</evidence>
<dbReference type="Gene3D" id="3.40.50.10490">
    <property type="entry name" value="Glucose-6-phosphate isomerase like protein, domain 1"/>
    <property type="match status" value="2"/>
</dbReference>
<protein>
    <submittedName>
        <fullName evidence="3">SIS domain-containing protein</fullName>
    </submittedName>
</protein>
<dbReference type="RefSeq" id="WP_117894287.1">
    <property type="nucleotide sequence ID" value="NZ_CABJCV010000004.1"/>
</dbReference>
<keyword evidence="4" id="KW-1185">Reference proteome</keyword>
<dbReference type="Proteomes" id="UP000284178">
    <property type="component" value="Unassembled WGS sequence"/>
</dbReference>
<evidence type="ECO:0000256" key="1">
    <source>
        <dbReference type="ARBA" id="ARBA00022737"/>
    </source>
</evidence>
<feature type="domain" description="SIS" evidence="2">
    <location>
        <begin position="33"/>
        <end position="172"/>
    </location>
</feature>
<proteinExistence type="predicted"/>
<dbReference type="GeneID" id="83014722"/>
<dbReference type="GO" id="GO:0006487">
    <property type="term" value="P:protein N-linked glycosylation"/>
    <property type="evidence" value="ECO:0007669"/>
    <property type="project" value="TreeGrafter"/>
</dbReference>
<dbReference type="Pfam" id="PF01380">
    <property type="entry name" value="SIS"/>
    <property type="match status" value="1"/>
</dbReference>
<dbReference type="AlphaFoldDB" id="A0A412G4I6"/>
<dbReference type="GO" id="GO:0006002">
    <property type="term" value="P:fructose 6-phosphate metabolic process"/>
    <property type="evidence" value="ECO:0007669"/>
    <property type="project" value="TreeGrafter"/>
</dbReference>
<dbReference type="PANTHER" id="PTHR10937">
    <property type="entry name" value="GLUCOSAMINE--FRUCTOSE-6-PHOSPHATE AMINOTRANSFERASE, ISOMERIZING"/>
    <property type="match status" value="1"/>
</dbReference>
<keyword evidence="1" id="KW-0677">Repeat</keyword>
<reference evidence="3 4" key="1">
    <citation type="submission" date="2018-08" db="EMBL/GenBank/DDBJ databases">
        <title>A genome reference for cultivated species of the human gut microbiota.</title>
        <authorList>
            <person name="Zou Y."/>
            <person name="Xue W."/>
            <person name="Luo G."/>
        </authorList>
    </citation>
    <scope>NUCLEOTIDE SEQUENCE [LARGE SCALE GENOMIC DNA]</scope>
    <source>
        <strain evidence="3 4">AF24-29</strain>
    </source>
</reference>
<dbReference type="InterPro" id="IPR001347">
    <property type="entry name" value="SIS_dom"/>
</dbReference>
<dbReference type="PANTHER" id="PTHR10937:SF17">
    <property type="entry name" value="GLUCOSAMINE-FRUCTOSE-6-PHOSPHATE AMINOTRANSFERASE"/>
    <property type="match status" value="1"/>
</dbReference>
<accession>A0A412G4I6</accession>
<name>A0A412G4I6_9FIRM</name>
<sequence>MLPLIQWIERVPEKGRLLIATRKENLRPLAEYLADRLDDLNELVYVGSGSSYNSVMSVKGWIERITKLKVSVMTPNEYLYDRTVRNPNALTIFPSQSGTSVTTRKALQSAQRQGLPNVAVTQNPNQYMSQECGVHVDMMCADEEYKMRTVGYVSGMVVQLLIAMEIGLRRHTITAEEEQKLIAQIEAALTNWPQIETQAMTWYKRNETQLLNSAMFAVYGIDGLWGAALEGALKLIEIGKVMSIGYELEEGMHGPTLGFHPQLCVLVMNDGGRENDRARGLARFAKCEFGNGFLIGANPIDESDLAFTPQSCFPALEFPCAIQVLSWCLAQAKGVDLTLPIAQNEKPYFQTHQYTEKL</sequence>
<evidence type="ECO:0000313" key="3">
    <source>
        <dbReference type="EMBL" id="RGR75557.1"/>
    </source>
</evidence>
<evidence type="ECO:0000259" key="2">
    <source>
        <dbReference type="PROSITE" id="PS51464"/>
    </source>
</evidence>
<dbReference type="PROSITE" id="PS51464">
    <property type="entry name" value="SIS"/>
    <property type="match status" value="1"/>
</dbReference>